<organism evidence="1 2">
    <name type="scientific">[Empedobacter] haloabium</name>
    <dbReference type="NCBI Taxonomy" id="592317"/>
    <lineage>
        <taxon>Bacteria</taxon>
        <taxon>Pseudomonadati</taxon>
        <taxon>Pseudomonadota</taxon>
        <taxon>Betaproteobacteria</taxon>
        <taxon>Burkholderiales</taxon>
        <taxon>Oxalobacteraceae</taxon>
        <taxon>Telluria group</taxon>
        <taxon>Telluria group incertae sedis</taxon>
    </lineage>
</organism>
<accession>A0ABZ1UNL1</accession>
<name>A0ABZ1UNL1_9BURK</name>
<keyword evidence="2" id="KW-1185">Reference proteome</keyword>
<proteinExistence type="predicted"/>
<evidence type="ECO:0000313" key="1">
    <source>
        <dbReference type="EMBL" id="WUR14315.1"/>
    </source>
</evidence>
<dbReference type="EMBL" id="CP136508">
    <property type="protein sequence ID" value="WUR14315.1"/>
    <property type="molecule type" value="Genomic_DNA"/>
</dbReference>
<gene>
    <name evidence="1" type="ORF">E7V67_004220</name>
</gene>
<dbReference type="Proteomes" id="UP000321323">
    <property type="component" value="Chromosome"/>
</dbReference>
<sequence>MQRWPAWVQGRQEYFLIRYCVTGGNPNLTRMLKLQVFRHRRAARNIAAGIGAPGKVAGRLMKQALEAGFF</sequence>
<reference evidence="1 2" key="1">
    <citation type="journal article" date="2019" name="Int. J. Syst. Evol. Microbiol.">
        <title>The Draft Whole-Genome Sequence of the Antibiotic Producer Empedobacter haloabium ATCC 31962 Provides Indications for Its Taxonomic Reclassification.</title>
        <authorList>
            <person name="Miess H."/>
            <person name="Arlt P."/>
            <person name="Apel A.K."/>
            <person name="Weber T."/>
            <person name="Nieselt K."/>
            <person name="Hanssen F."/>
            <person name="Czemmel S."/>
            <person name="Nahnsen S."/>
            <person name="Gross H."/>
        </authorList>
    </citation>
    <scope>NUCLEOTIDE SEQUENCE [LARGE SCALE GENOMIC DNA]</scope>
    <source>
        <strain evidence="1 2">ATCC 31962</strain>
    </source>
</reference>
<evidence type="ECO:0000313" key="2">
    <source>
        <dbReference type="Proteomes" id="UP000321323"/>
    </source>
</evidence>
<protein>
    <submittedName>
        <fullName evidence="1">Uncharacterized protein</fullName>
    </submittedName>
</protein>